<dbReference type="EMBL" id="CP003273">
    <property type="protein sequence ID" value="AGL01454.1"/>
    <property type="molecule type" value="Genomic_DNA"/>
</dbReference>
<dbReference type="GO" id="GO:0008168">
    <property type="term" value="F:methyltransferase activity"/>
    <property type="evidence" value="ECO:0007669"/>
    <property type="project" value="UniProtKB-KW"/>
</dbReference>
<gene>
    <name evidence="3" type="ORF">Desgi_2012</name>
</gene>
<organism evidence="3 4">
    <name type="scientific">Desulfoscipio gibsoniae DSM 7213</name>
    <dbReference type="NCBI Taxonomy" id="767817"/>
    <lineage>
        <taxon>Bacteria</taxon>
        <taxon>Bacillati</taxon>
        <taxon>Bacillota</taxon>
        <taxon>Clostridia</taxon>
        <taxon>Eubacteriales</taxon>
        <taxon>Desulfallaceae</taxon>
        <taxon>Desulfoscipio</taxon>
    </lineage>
</organism>
<reference evidence="3 4" key="1">
    <citation type="submission" date="2012-01" db="EMBL/GenBank/DDBJ databases">
        <title>Complete sequence of Desulfotomaculum gibsoniae DSM 7213.</title>
        <authorList>
            <consortium name="US DOE Joint Genome Institute"/>
            <person name="Lucas S."/>
            <person name="Han J."/>
            <person name="Lapidus A."/>
            <person name="Cheng J.-F."/>
            <person name="Goodwin L."/>
            <person name="Pitluck S."/>
            <person name="Peters L."/>
            <person name="Ovchinnikova G."/>
            <person name="Teshima H."/>
            <person name="Detter J.C."/>
            <person name="Han C."/>
            <person name="Tapia R."/>
            <person name="Land M."/>
            <person name="Hauser L."/>
            <person name="Kyrpides N."/>
            <person name="Ivanova N."/>
            <person name="Pagani I."/>
            <person name="Parshina S."/>
            <person name="Plugge C."/>
            <person name="Muyzer G."/>
            <person name="Kuever J."/>
            <person name="Ivanova A."/>
            <person name="Nazina T."/>
            <person name="Klenk H.-P."/>
            <person name="Brambilla E."/>
            <person name="Spring S."/>
            <person name="Stams A.F."/>
            <person name="Woyke T."/>
        </authorList>
    </citation>
    <scope>NUCLEOTIDE SEQUENCE [LARGE SCALE GENOMIC DNA]</scope>
    <source>
        <strain evidence="3 4">DSM 7213</strain>
    </source>
</reference>
<dbReference type="GO" id="GO:0032259">
    <property type="term" value="P:methylation"/>
    <property type="evidence" value="ECO:0007669"/>
    <property type="project" value="UniProtKB-KW"/>
</dbReference>
<accession>R4KFS1</accession>
<dbReference type="KEGG" id="dgi:Desgi_2012"/>
<evidence type="ECO:0000256" key="1">
    <source>
        <dbReference type="ARBA" id="ARBA00022679"/>
    </source>
</evidence>
<keyword evidence="3" id="KW-0489">Methyltransferase</keyword>
<evidence type="ECO:0000313" key="3">
    <source>
        <dbReference type="EMBL" id="AGL01454.1"/>
    </source>
</evidence>
<name>R4KFS1_9FIRM</name>
<dbReference type="InterPro" id="IPR029063">
    <property type="entry name" value="SAM-dependent_MTases_sf"/>
</dbReference>
<dbReference type="AlphaFoldDB" id="R4KFS1"/>
<dbReference type="Gene3D" id="2.20.25.110">
    <property type="entry name" value="S-adenosyl-L-methionine-dependent methyltransferases"/>
    <property type="match status" value="1"/>
</dbReference>
<evidence type="ECO:0000313" key="4">
    <source>
        <dbReference type="Proteomes" id="UP000013520"/>
    </source>
</evidence>
<sequence>MNQYSGLSYIYDYLVAGVDFEGWIDYVEALLNRFQLHTDSVADLACGTGNTVIPFARRGYKATGIDLAGEMLNLARSKAAAKKLSINFLEQDMRTFKLPGKVGLVTCFHDGLNYLLDIMDIKKTFQQVHRQLNDKGAFIFDLNAVHWLSKADNSITMIDDQDMTLIWETSYDSNQSTWQIKLTGFVREGDIYRKFTEYHREKAYHPEEITACLRDAGFTLLGSFNAFTFEPIQYNSIRHFYVAQKSD</sequence>
<dbReference type="eggNOG" id="COG2226">
    <property type="taxonomic scope" value="Bacteria"/>
</dbReference>
<dbReference type="OrthoDB" id="9811589at2"/>
<feature type="domain" description="Methyltransferase" evidence="2">
    <location>
        <begin position="41"/>
        <end position="136"/>
    </location>
</feature>
<dbReference type="Gene3D" id="3.40.50.150">
    <property type="entry name" value="Vaccinia Virus protein VP39"/>
    <property type="match status" value="1"/>
</dbReference>
<dbReference type="RefSeq" id="WP_006524548.1">
    <property type="nucleotide sequence ID" value="NC_021184.1"/>
</dbReference>
<protein>
    <submittedName>
        <fullName evidence="3">Methyltransferase family protein</fullName>
    </submittedName>
</protein>
<dbReference type="STRING" id="767817.Desgi_2012"/>
<dbReference type="PANTHER" id="PTHR43861">
    <property type="entry name" value="TRANS-ACONITATE 2-METHYLTRANSFERASE-RELATED"/>
    <property type="match status" value="1"/>
</dbReference>
<proteinExistence type="predicted"/>
<dbReference type="CDD" id="cd02440">
    <property type="entry name" value="AdoMet_MTases"/>
    <property type="match status" value="1"/>
</dbReference>
<dbReference type="HOGENOM" id="CLU_069129_5_0_9"/>
<dbReference type="Pfam" id="PF13649">
    <property type="entry name" value="Methyltransf_25"/>
    <property type="match status" value="1"/>
</dbReference>
<keyword evidence="1 3" id="KW-0808">Transferase</keyword>
<evidence type="ECO:0000259" key="2">
    <source>
        <dbReference type="Pfam" id="PF13649"/>
    </source>
</evidence>
<keyword evidence="4" id="KW-1185">Reference proteome</keyword>
<dbReference type="Proteomes" id="UP000013520">
    <property type="component" value="Chromosome"/>
</dbReference>
<dbReference type="SUPFAM" id="SSF53335">
    <property type="entry name" value="S-adenosyl-L-methionine-dependent methyltransferases"/>
    <property type="match status" value="1"/>
</dbReference>
<dbReference type="InterPro" id="IPR041698">
    <property type="entry name" value="Methyltransf_25"/>
</dbReference>